<dbReference type="FunFam" id="3.30.200.20:FF:000315">
    <property type="entry name" value="Calcium-dependent protein kinase 3"/>
    <property type="match status" value="1"/>
</dbReference>
<dbReference type="STRING" id="988480.A0A075AT02"/>
<feature type="compositionally biased region" description="Polar residues" evidence="8">
    <location>
        <begin position="413"/>
        <end position="433"/>
    </location>
</feature>
<keyword evidence="2" id="KW-0808">Transferase</keyword>
<dbReference type="Pfam" id="PF00069">
    <property type="entry name" value="Pkinase"/>
    <property type="match status" value="1"/>
</dbReference>
<evidence type="ECO:0000256" key="1">
    <source>
        <dbReference type="ARBA" id="ARBA00022527"/>
    </source>
</evidence>
<evidence type="ECO:0000256" key="6">
    <source>
        <dbReference type="PROSITE-ProRule" id="PRU10141"/>
    </source>
</evidence>
<evidence type="ECO:0000256" key="2">
    <source>
        <dbReference type="ARBA" id="ARBA00022679"/>
    </source>
</evidence>
<dbReference type="PROSITE" id="PS50011">
    <property type="entry name" value="PROTEIN_KINASE_DOM"/>
    <property type="match status" value="1"/>
</dbReference>
<dbReference type="PANTHER" id="PTHR24347">
    <property type="entry name" value="SERINE/THREONINE-PROTEIN KINASE"/>
    <property type="match status" value="1"/>
</dbReference>
<comment type="similarity">
    <text evidence="7">Belongs to the protein kinase superfamily.</text>
</comment>
<keyword evidence="1 7" id="KW-0723">Serine/threonine-protein kinase</keyword>
<gene>
    <name evidence="10" type="ORF">O9G_000097</name>
    <name evidence="11" type="ORF">ROZALSC1DRAFT_27376</name>
</gene>
<keyword evidence="3 6" id="KW-0547">Nucleotide-binding</keyword>
<dbReference type="OrthoDB" id="407410at2759"/>
<evidence type="ECO:0000313" key="10">
    <source>
        <dbReference type="EMBL" id="EPZ31618.1"/>
    </source>
</evidence>
<evidence type="ECO:0000256" key="7">
    <source>
        <dbReference type="RuleBase" id="RU000304"/>
    </source>
</evidence>
<dbReference type="PROSITE" id="PS00107">
    <property type="entry name" value="PROTEIN_KINASE_ATP"/>
    <property type="match status" value="1"/>
</dbReference>
<dbReference type="PROSITE" id="PS00108">
    <property type="entry name" value="PROTEIN_KINASE_ST"/>
    <property type="match status" value="1"/>
</dbReference>
<dbReference type="SUPFAM" id="SSF56112">
    <property type="entry name" value="Protein kinase-like (PK-like)"/>
    <property type="match status" value="1"/>
</dbReference>
<dbReference type="InterPro" id="IPR011009">
    <property type="entry name" value="Kinase-like_dom_sf"/>
</dbReference>
<accession>A0A075AT02</accession>
<dbReference type="AlphaFoldDB" id="A0A075AT02"/>
<evidence type="ECO:0000313" key="13">
    <source>
        <dbReference type="Proteomes" id="UP000281549"/>
    </source>
</evidence>
<dbReference type="GO" id="GO:0005524">
    <property type="term" value="F:ATP binding"/>
    <property type="evidence" value="ECO:0007669"/>
    <property type="project" value="UniProtKB-UniRule"/>
</dbReference>
<dbReference type="GO" id="GO:0004674">
    <property type="term" value="F:protein serine/threonine kinase activity"/>
    <property type="evidence" value="ECO:0007669"/>
    <property type="project" value="UniProtKB-KW"/>
</dbReference>
<evidence type="ECO:0000313" key="11">
    <source>
        <dbReference type="EMBL" id="RKP21194.1"/>
    </source>
</evidence>
<evidence type="ECO:0000259" key="9">
    <source>
        <dbReference type="PROSITE" id="PS50011"/>
    </source>
</evidence>
<keyword evidence="4 10" id="KW-0418">Kinase</keyword>
<dbReference type="Gene3D" id="1.10.510.10">
    <property type="entry name" value="Transferase(Phosphotransferase) domain 1"/>
    <property type="match status" value="1"/>
</dbReference>
<dbReference type="InterPro" id="IPR008271">
    <property type="entry name" value="Ser/Thr_kinase_AS"/>
</dbReference>
<feature type="region of interest" description="Disordered" evidence="8">
    <location>
        <begin position="361"/>
        <end position="477"/>
    </location>
</feature>
<feature type="binding site" evidence="6">
    <location>
        <position position="71"/>
    </location>
    <ligand>
        <name>ATP</name>
        <dbReference type="ChEBI" id="CHEBI:30616"/>
    </ligand>
</feature>
<dbReference type="SMART" id="SM00220">
    <property type="entry name" value="S_TKc"/>
    <property type="match status" value="1"/>
</dbReference>
<evidence type="ECO:0000256" key="3">
    <source>
        <dbReference type="ARBA" id="ARBA00022741"/>
    </source>
</evidence>
<organism evidence="10 12">
    <name type="scientific">Rozella allomycis (strain CSF55)</name>
    <dbReference type="NCBI Taxonomy" id="988480"/>
    <lineage>
        <taxon>Eukaryota</taxon>
        <taxon>Fungi</taxon>
        <taxon>Fungi incertae sedis</taxon>
        <taxon>Cryptomycota</taxon>
        <taxon>Cryptomycota incertae sedis</taxon>
        <taxon>Rozella</taxon>
    </lineage>
</organism>
<evidence type="ECO:0000256" key="5">
    <source>
        <dbReference type="ARBA" id="ARBA00022840"/>
    </source>
</evidence>
<dbReference type="FunFam" id="1.10.510.10:FF:000571">
    <property type="entry name" value="Maternal embryonic leucine zipper kinase"/>
    <property type="match status" value="1"/>
</dbReference>
<dbReference type="EMBL" id="ML004978">
    <property type="protein sequence ID" value="RKP21194.1"/>
    <property type="molecule type" value="Genomic_DNA"/>
</dbReference>
<proteinExistence type="inferred from homology"/>
<dbReference type="InterPro" id="IPR017441">
    <property type="entry name" value="Protein_kinase_ATP_BS"/>
</dbReference>
<evidence type="ECO:0000256" key="8">
    <source>
        <dbReference type="SAM" id="MobiDB-lite"/>
    </source>
</evidence>
<name>A0A075AT02_ROZAC</name>
<sequence length="477" mass="53846">MRNSITGSSAKISELQNDQCKEILHVHVKDKDEIKLIYDFGEVLGQGGFGTVRLVKEKGTENIYAAKVVKKSIGSPLRLEQMEREVEILKHVSHPCIVKVKEVYDTPKAIYMIMEWCQGGDLVDYVSKMKEINESHIRVIMNKIMDAIAFLHDNGIVHRDLKPENILLRKTGDLGFDLCVSDFGLATLNGTSMTIGTSEMMDNMVGTTTYMDVISAPEVQGNVGYSKQCDIWSVGVMMFLLFCKFDKEAMVNLREMVDSKKIAFEGPRWEGISNAAKHCIERMLRLDPAERATAKEILKHPWMLGHEDVDSKYNATATVLDMMRSYNSERRLKEKIMFVVYAACILSYPYLPKSLEYHDEEENESHSMELPSINIGPKHQPKKTTSTPSLPDIAKSSRSSKTSEISKHEKPNLNKNFGGSSKRLSTISLQTNKGNHRISNDDISPQPRSKTGSVSDVSNYRRTSVDNRLRKKEGAKK</sequence>
<evidence type="ECO:0000256" key="4">
    <source>
        <dbReference type="ARBA" id="ARBA00022777"/>
    </source>
</evidence>
<keyword evidence="12" id="KW-1185">Reference proteome</keyword>
<reference evidence="10 12" key="1">
    <citation type="journal article" date="2013" name="Curr. Biol.">
        <title>Shared signatures of parasitism and phylogenomics unite Cryptomycota and microsporidia.</title>
        <authorList>
            <person name="James T.Y."/>
            <person name="Pelin A."/>
            <person name="Bonen L."/>
            <person name="Ahrendt S."/>
            <person name="Sain D."/>
            <person name="Corradi N."/>
            <person name="Stajich J.E."/>
        </authorList>
    </citation>
    <scope>NUCLEOTIDE SEQUENCE [LARGE SCALE GENOMIC DNA]</scope>
    <source>
        <strain evidence="10">CSF55</strain>
        <strain evidence="10">CSF55</strain>
    </source>
</reference>
<evidence type="ECO:0000313" key="12">
    <source>
        <dbReference type="Proteomes" id="UP000030755"/>
    </source>
</evidence>
<reference evidence="13" key="2">
    <citation type="journal article" date="2018" name="Nat. Microbiol.">
        <title>Leveraging single-cell genomics to expand the fungal tree of life.</title>
        <authorList>
            <person name="Ahrendt S.R."/>
            <person name="Quandt C.A."/>
            <person name="Ciobanu D."/>
            <person name="Clum A."/>
            <person name="Salamov A."/>
            <person name="Andreopoulos B."/>
            <person name="Cheng J.F."/>
            <person name="Woyke T."/>
            <person name="Pelin A."/>
            <person name="Henrissat B."/>
            <person name="Reynolds N.K."/>
            <person name="Benny G.L."/>
            <person name="Smith M.E."/>
            <person name="James T.Y."/>
            <person name="Grigoriev I.V."/>
        </authorList>
    </citation>
    <scope>NUCLEOTIDE SEQUENCE [LARGE SCALE GENOMIC DNA]</scope>
    <source>
        <strain evidence="13">CSF55</strain>
    </source>
</reference>
<dbReference type="HOGENOM" id="CLU_572593_0_0_1"/>
<dbReference type="EMBL" id="KE561209">
    <property type="protein sequence ID" value="EPZ31618.1"/>
    <property type="molecule type" value="Genomic_DNA"/>
</dbReference>
<dbReference type="Proteomes" id="UP000030755">
    <property type="component" value="Unassembled WGS sequence"/>
</dbReference>
<keyword evidence="5 6" id="KW-0067">ATP-binding</keyword>
<feature type="domain" description="Protein kinase" evidence="9">
    <location>
        <begin position="38"/>
        <end position="303"/>
    </location>
</feature>
<feature type="compositionally biased region" description="Polar residues" evidence="8">
    <location>
        <begin position="441"/>
        <end position="462"/>
    </location>
</feature>
<dbReference type="Proteomes" id="UP000281549">
    <property type="component" value="Unassembled WGS sequence"/>
</dbReference>
<dbReference type="CDD" id="cd05117">
    <property type="entry name" value="STKc_CAMK"/>
    <property type="match status" value="1"/>
</dbReference>
<reference evidence="11" key="3">
    <citation type="submission" date="2018-08" db="EMBL/GenBank/DDBJ databases">
        <title>Leveraging single-cell genomics to expand the Fungal Tree of Life.</title>
        <authorList>
            <consortium name="DOE Joint Genome Institute"/>
            <person name="Ahrendt S.R."/>
            <person name="Quandt C.A."/>
            <person name="Ciobanu D."/>
            <person name="Clum A."/>
            <person name="Salamov A."/>
            <person name="Andreopoulos B."/>
            <person name="Cheng J.-F."/>
            <person name="Woyke T."/>
            <person name="Pelin A."/>
            <person name="Henrissat B."/>
            <person name="Reynolds N."/>
            <person name="Benny G.L."/>
            <person name="Smith M.E."/>
            <person name="James T.Y."/>
            <person name="Grigoriev I.V."/>
        </authorList>
    </citation>
    <scope>NUCLEOTIDE SEQUENCE</scope>
    <source>
        <strain evidence="11">CSF55</strain>
    </source>
</reference>
<dbReference type="InterPro" id="IPR000719">
    <property type="entry name" value="Prot_kinase_dom"/>
</dbReference>
<protein>
    <submittedName>
        <fullName evidence="11">Pkinase-domain-containing protein</fullName>
    </submittedName>
    <submittedName>
        <fullName evidence="10">Protein kinase, catalytic domain-containing protein</fullName>
    </submittedName>
</protein>